<protein>
    <submittedName>
        <fullName evidence="1">Uncharacterized protein</fullName>
    </submittedName>
</protein>
<proteinExistence type="predicted"/>
<evidence type="ECO:0000313" key="1">
    <source>
        <dbReference type="EMBL" id="CAH2326807.1"/>
    </source>
</evidence>
<reference evidence="1" key="1">
    <citation type="submission" date="2022-03" db="EMBL/GenBank/DDBJ databases">
        <authorList>
            <person name="Alioto T."/>
            <person name="Alioto T."/>
            <person name="Gomez Garrido J."/>
        </authorList>
    </citation>
    <scope>NUCLEOTIDE SEQUENCE</scope>
</reference>
<accession>A0AAD1TK07</accession>
<dbReference type="AlphaFoldDB" id="A0AAD1TK07"/>
<evidence type="ECO:0000313" key="2">
    <source>
        <dbReference type="Proteomes" id="UP001295444"/>
    </source>
</evidence>
<dbReference type="Proteomes" id="UP001295444">
    <property type="component" value="Chromosome 13"/>
</dbReference>
<dbReference type="EMBL" id="OW240924">
    <property type="protein sequence ID" value="CAH2326807.1"/>
    <property type="molecule type" value="Genomic_DNA"/>
</dbReference>
<organism evidence="1 2">
    <name type="scientific">Pelobates cultripes</name>
    <name type="common">Western spadefoot toad</name>
    <dbReference type="NCBI Taxonomy" id="61616"/>
    <lineage>
        <taxon>Eukaryota</taxon>
        <taxon>Metazoa</taxon>
        <taxon>Chordata</taxon>
        <taxon>Craniata</taxon>
        <taxon>Vertebrata</taxon>
        <taxon>Euteleostomi</taxon>
        <taxon>Amphibia</taxon>
        <taxon>Batrachia</taxon>
        <taxon>Anura</taxon>
        <taxon>Pelobatoidea</taxon>
        <taxon>Pelobatidae</taxon>
        <taxon>Pelobates</taxon>
    </lineage>
</organism>
<gene>
    <name evidence="1" type="ORF">PECUL_23A014579</name>
</gene>
<sequence length="72" mass="7612">MVRSAVTLRLVQSGFARCSVVRGRKRLSAHSGTQSLSILHPYLSILTQAAPGQPGGSSQPARITGIESYVGF</sequence>
<keyword evidence="2" id="KW-1185">Reference proteome</keyword>
<name>A0AAD1TK07_PELCU</name>